<dbReference type="EMBL" id="RIAR02000001">
    <property type="protein sequence ID" value="NSL88489.1"/>
    <property type="molecule type" value="Genomic_DNA"/>
</dbReference>
<proteinExistence type="predicted"/>
<sequence length="263" mass="29226">MRKTINNGTHSYYDEGTGPVAVLIHGFAENGSIWEIQQAYLKDRYRIITPDLPGTADVPLTSPPTMEEMADYVYAILLAEGISKAVIIGHSMGGYVALALAEKYPQLLQGLGLFHSTATADSDEKKEGRIKSIKLMQQYGSETFLRQTLPSMFSPSFKTAQPDRVDAYVQLCLPCPTPSLIAWYEAMMARPDRREILKSVTVPVLFIVGKDDNAVPPELIIPQITLPRISSIHIFDGVGHMGMWEVYEASNVILQQFIAFCQK</sequence>
<dbReference type="Proteomes" id="UP000281028">
    <property type="component" value="Unassembled WGS sequence"/>
</dbReference>
<dbReference type="SUPFAM" id="SSF53474">
    <property type="entry name" value="alpha/beta-Hydrolases"/>
    <property type="match status" value="1"/>
</dbReference>
<name>A0A433WAX2_9BACT</name>
<protein>
    <submittedName>
        <fullName evidence="2">Alpha/beta hydrolase</fullName>
    </submittedName>
</protein>
<accession>A0A433WAX2</accession>
<evidence type="ECO:0000313" key="3">
    <source>
        <dbReference type="Proteomes" id="UP000281028"/>
    </source>
</evidence>
<dbReference type="PRINTS" id="PR00111">
    <property type="entry name" value="ABHYDROLASE"/>
</dbReference>
<comment type="caution">
    <text evidence="2">The sequence shown here is derived from an EMBL/GenBank/DDBJ whole genome shotgun (WGS) entry which is preliminary data.</text>
</comment>
<keyword evidence="2" id="KW-0378">Hydrolase</keyword>
<gene>
    <name evidence="2" type="ORF">ECE50_016735</name>
</gene>
<dbReference type="InterPro" id="IPR000073">
    <property type="entry name" value="AB_hydrolase_1"/>
</dbReference>
<keyword evidence="3" id="KW-1185">Reference proteome</keyword>
<dbReference type="InterPro" id="IPR029058">
    <property type="entry name" value="AB_hydrolase_fold"/>
</dbReference>
<dbReference type="AlphaFoldDB" id="A0A433WAX2"/>
<dbReference type="GO" id="GO:0016787">
    <property type="term" value="F:hydrolase activity"/>
    <property type="evidence" value="ECO:0007669"/>
    <property type="project" value="UniProtKB-KW"/>
</dbReference>
<dbReference type="InterPro" id="IPR050266">
    <property type="entry name" value="AB_hydrolase_sf"/>
</dbReference>
<dbReference type="Pfam" id="PF12697">
    <property type="entry name" value="Abhydrolase_6"/>
    <property type="match status" value="1"/>
</dbReference>
<dbReference type="Gene3D" id="3.40.50.1820">
    <property type="entry name" value="alpha/beta hydrolase"/>
    <property type="match status" value="1"/>
</dbReference>
<evidence type="ECO:0000259" key="1">
    <source>
        <dbReference type="Pfam" id="PF12697"/>
    </source>
</evidence>
<reference evidence="2" key="1">
    <citation type="submission" date="2020-05" db="EMBL/GenBank/DDBJ databases">
        <title>Chitinophaga laudate sp. nov., isolated from a tropical peat swamp.</title>
        <authorList>
            <person name="Goh C.B.S."/>
            <person name="Lee M.S."/>
            <person name="Parimannan S."/>
            <person name="Pasbakhsh P."/>
            <person name="Yule C.M."/>
            <person name="Rajandas H."/>
            <person name="Loke S."/>
            <person name="Croft L."/>
            <person name="Tan J.B.L."/>
        </authorList>
    </citation>
    <scope>NUCLEOTIDE SEQUENCE</scope>
    <source>
        <strain evidence="2">Mgbs1</strain>
    </source>
</reference>
<dbReference type="PANTHER" id="PTHR43798">
    <property type="entry name" value="MONOACYLGLYCEROL LIPASE"/>
    <property type="match status" value="1"/>
</dbReference>
<dbReference type="OrthoDB" id="252464at2"/>
<feature type="domain" description="AB hydrolase-1" evidence="1">
    <location>
        <begin position="22"/>
        <end position="244"/>
    </location>
</feature>
<evidence type="ECO:0000313" key="2">
    <source>
        <dbReference type="EMBL" id="NSL88489.1"/>
    </source>
</evidence>
<organism evidence="2 3">
    <name type="scientific">Chitinophaga solisilvae</name>
    <dbReference type="NCBI Taxonomy" id="1233460"/>
    <lineage>
        <taxon>Bacteria</taxon>
        <taxon>Pseudomonadati</taxon>
        <taxon>Bacteroidota</taxon>
        <taxon>Chitinophagia</taxon>
        <taxon>Chitinophagales</taxon>
        <taxon>Chitinophagaceae</taxon>
        <taxon>Chitinophaga</taxon>
    </lineage>
</organism>